<comment type="caution">
    <text evidence="1">The sequence shown here is derived from an EMBL/GenBank/DDBJ whole genome shotgun (WGS) entry which is preliminary data.</text>
</comment>
<reference evidence="1 2" key="1">
    <citation type="journal article" date="2020" name="ISME J.">
        <title>Comparative genomics reveals insights into cyanobacterial evolution and habitat adaptation.</title>
        <authorList>
            <person name="Chen M.Y."/>
            <person name="Teng W.K."/>
            <person name="Zhao L."/>
            <person name="Hu C.X."/>
            <person name="Zhou Y.K."/>
            <person name="Han B.P."/>
            <person name="Song L.R."/>
            <person name="Shu W.S."/>
        </authorList>
    </citation>
    <scope>NUCLEOTIDE SEQUENCE [LARGE SCALE GENOMIC DNA]</scope>
    <source>
        <strain evidence="1 2">FACHB-119</strain>
    </source>
</reference>
<evidence type="ECO:0000313" key="2">
    <source>
        <dbReference type="Proteomes" id="UP000661112"/>
    </source>
</evidence>
<keyword evidence="2" id="KW-1185">Reference proteome</keyword>
<gene>
    <name evidence="1" type="ORF">H6G83_30585</name>
</gene>
<evidence type="ECO:0000313" key="1">
    <source>
        <dbReference type="EMBL" id="MBD2504897.1"/>
    </source>
</evidence>
<protein>
    <recommendedName>
        <fullName evidence="3">CpcD</fullName>
    </recommendedName>
</protein>
<dbReference type="Proteomes" id="UP000661112">
    <property type="component" value="Unassembled WGS sequence"/>
</dbReference>
<name>A0ABR8DD91_9NOST</name>
<evidence type="ECO:0008006" key="3">
    <source>
        <dbReference type="Google" id="ProtNLM"/>
    </source>
</evidence>
<dbReference type="EMBL" id="JACJSG010000062">
    <property type="protein sequence ID" value="MBD2504897.1"/>
    <property type="molecule type" value="Genomic_DNA"/>
</dbReference>
<accession>A0ABR8DD91</accession>
<organism evidence="1 2">
    <name type="scientific">Anabaena azotica FACHB-119</name>
    <dbReference type="NCBI Taxonomy" id="947527"/>
    <lineage>
        <taxon>Bacteria</taxon>
        <taxon>Bacillati</taxon>
        <taxon>Cyanobacteriota</taxon>
        <taxon>Cyanophyceae</taxon>
        <taxon>Nostocales</taxon>
        <taxon>Nostocaceae</taxon>
        <taxon>Anabaena</taxon>
        <taxon>Anabaena azotica</taxon>
    </lineage>
</organism>
<dbReference type="RefSeq" id="WP_190479140.1">
    <property type="nucleotide sequence ID" value="NZ_JACJSG010000062.1"/>
</dbReference>
<sequence>MQLLEIVKVETAAKPIRPFQRVSIVRRKRPYWQECEDRGYRNVGQAEEGFSRFVSD</sequence>
<proteinExistence type="predicted"/>